<gene>
    <name evidence="8" type="ORF">GS601_01235</name>
</gene>
<dbReference type="EMBL" id="WVIE01000001">
    <property type="protein sequence ID" value="NDJ15922.1"/>
    <property type="molecule type" value="Genomic_DNA"/>
</dbReference>
<organism evidence="8 9">
    <name type="scientific">Myxacorys almedinensis A</name>
    <dbReference type="NCBI Taxonomy" id="2690445"/>
    <lineage>
        <taxon>Bacteria</taxon>
        <taxon>Bacillati</taxon>
        <taxon>Cyanobacteriota</taxon>
        <taxon>Cyanophyceae</taxon>
        <taxon>Leptolyngbyales</taxon>
        <taxon>Leptolyngbyaceae</taxon>
        <taxon>Myxacorys</taxon>
        <taxon>Myxacorys almedinensis</taxon>
    </lineage>
</organism>
<dbReference type="Pfam" id="PF08402">
    <property type="entry name" value="TOBE_2"/>
    <property type="match status" value="1"/>
</dbReference>
<evidence type="ECO:0000256" key="1">
    <source>
        <dbReference type="ARBA" id="ARBA00022448"/>
    </source>
</evidence>
<keyword evidence="2" id="KW-1003">Cell membrane</keyword>
<dbReference type="FunFam" id="3.40.50.300:FF:000042">
    <property type="entry name" value="Maltose/maltodextrin ABC transporter, ATP-binding protein"/>
    <property type="match status" value="1"/>
</dbReference>
<keyword evidence="6" id="KW-0472">Membrane</keyword>
<dbReference type="InterPro" id="IPR003439">
    <property type="entry name" value="ABC_transporter-like_ATP-bd"/>
</dbReference>
<dbReference type="GO" id="GO:0140359">
    <property type="term" value="F:ABC-type transporter activity"/>
    <property type="evidence" value="ECO:0007669"/>
    <property type="project" value="InterPro"/>
</dbReference>
<name>A0A8J7YWH8_9CYAN</name>
<dbReference type="GO" id="GO:0055052">
    <property type="term" value="C:ATP-binding cassette (ABC) transporter complex, substrate-binding subunit-containing"/>
    <property type="evidence" value="ECO:0007669"/>
    <property type="project" value="TreeGrafter"/>
</dbReference>
<dbReference type="Gene3D" id="2.40.50.140">
    <property type="entry name" value="Nucleic acid-binding proteins"/>
    <property type="match status" value="1"/>
</dbReference>
<keyword evidence="5" id="KW-1278">Translocase</keyword>
<dbReference type="InterPro" id="IPR003593">
    <property type="entry name" value="AAA+_ATPase"/>
</dbReference>
<evidence type="ECO:0000256" key="4">
    <source>
        <dbReference type="ARBA" id="ARBA00022840"/>
    </source>
</evidence>
<evidence type="ECO:0000313" key="8">
    <source>
        <dbReference type="EMBL" id="NDJ15922.1"/>
    </source>
</evidence>
<reference evidence="8" key="1">
    <citation type="submission" date="2019-12" db="EMBL/GenBank/DDBJ databases">
        <title>High-Quality draft genome sequences of three cyanobacteria isolated from the limestone walls of the Old Cathedral of Coimbra.</title>
        <authorList>
            <person name="Tiago I."/>
            <person name="Soares F."/>
            <person name="Portugal A."/>
        </authorList>
    </citation>
    <scope>NUCLEOTIDE SEQUENCE</scope>
    <source>
        <strain evidence="8">A</strain>
    </source>
</reference>
<dbReference type="Gene3D" id="3.40.50.300">
    <property type="entry name" value="P-loop containing nucleotide triphosphate hydrolases"/>
    <property type="match status" value="1"/>
</dbReference>
<dbReference type="PANTHER" id="PTHR43875:SF15">
    <property type="entry name" value="TREHALOSE IMPORT ATP-BINDING PROTEIN SUGC"/>
    <property type="match status" value="1"/>
</dbReference>
<evidence type="ECO:0000256" key="5">
    <source>
        <dbReference type="ARBA" id="ARBA00022967"/>
    </source>
</evidence>
<dbReference type="PROSITE" id="PS50893">
    <property type="entry name" value="ABC_TRANSPORTER_2"/>
    <property type="match status" value="1"/>
</dbReference>
<evidence type="ECO:0000256" key="6">
    <source>
        <dbReference type="ARBA" id="ARBA00023136"/>
    </source>
</evidence>
<dbReference type="GO" id="GO:0008643">
    <property type="term" value="P:carbohydrate transport"/>
    <property type="evidence" value="ECO:0007669"/>
    <property type="project" value="InterPro"/>
</dbReference>
<keyword evidence="3" id="KW-0547">Nucleotide-binding</keyword>
<dbReference type="InterPro" id="IPR017871">
    <property type="entry name" value="ABC_transporter-like_CS"/>
</dbReference>
<dbReference type="GO" id="GO:0005524">
    <property type="term" value="F:ATP binding"/>
    <property type="evidence" value="ECO:0007669"/>
    <property type="project" value="UniProtKB-KW"/>
</dbReference>
<evidence type="ECO:0000256" key="2">
    <source>
        <dbReference type="ARBA" id="ARBA00022475"/>
    </source>
</evidence>
<dbReference type="RefSeq" id="WP_162421342.1">
    <property type="nucleotide sequence ID" value="NZ_WVIE01000001.1"/>
</dbReference>
<dbReference type="SUPFAM" id="SSF50331">
    <property type="entry name" value="MOP-like"/>
    <property type="match status" value="1"/>
</dbReference>
<sequence length="378" mass="41503">MDKKLELVDLRKQFNAKVVPVKNVSLSVGSGEFLTLLGPSGCGKSTILRLIAGLEQPTSGQVLINGKDVSRLSPGDRNIAMVFQSYALYPHMTVRENIASGLKLRKTPSGEIQTRIQDVTDFLGLHDLMDRKPGQLSGGQRQRVAVARTLVRRPDVFLLDEPLSNLDALLREHVRAELKQLFGTQNTPVVYVTHDQTEAMTLSTRVAVLNNGYLQQLDAPERIYMEPANRFVAGFIGSPQMNFLQVPCESRRAIVGNHPIPLPRGANMPTEITLGIRPEHVHLAQSDHEPALDGQVFLIENLGMHNLVSVRIQGQGEPITVRAIVGIEHRLAIDSTVRLAFPPESIHWFDVSTGDRIQTASDSTSVVSPSVTPTSVTS</sequence>
<evidence type="ECO:0000259" key="7">
    <source>
        <dbReference type="PROSITE" id="PS50893"/>
    </source>
</evidence>
<dbReference type="InterPro" id="IPR012340">
    <property type="entry name" value="NA-bd_OB-fold"/>
</dbReference>
<dbReference type="InterPro" id="IPR047641">
    <property type="entry name" value="ABC_transpr_MalK/UgpC-like"/>
</dbReference>
<dbReference type="PROSITE" id="PS00211">
    <property type="entry name" value="ABC_TRANSPORTER_1"/>
    <property type="match status" value="1"/>
</dbReference>
<dbReference type="SMART" id="SM00382">
    <property type="entry name" value="AAA"/>
    <property type="match status" value="1"/>
</dbReference>
<dbReference type="Proteomes" id="UP000646053">
    <property type="component" value="Unassembled WGS sequence"/>
</dbReference>
<protein>
    <submittedName>
        <fullName evidence="8">ATP-binding cassette domain-containing protein</fullName>
    </submittedName>
</protein>
<dbReference type="Gene3D" id="2.40.50.100">
    <property type="match status" value="1"/>
</dbReference>
<dbReference type="InterPro" id="IPR015855">
    <property type="entry name" value="ABC_transpr_MalK-like"/>
</dbReference>
<keyword evidence="4 8" id="KW-0067">ATP-binding</keyword>
<dbReference type="GO" id="GO:0016887">
    <property type="term" value="F:ATP hydrolysis activity"/>
    <property type="evidence" value="ECO:0007669"/>
    <property type="project" value="InterPro"/>
</dbReference>
<evidence type="ECO:0000313" key="9">
    <source>
        <dbReference type="Proteomes" id="UP000646053"/>
    </source>
</evidence>
<dbReference type="InterPro" id="IPR013611">
    <property type="entry name" value="Transp-assoc_OB_typ2"/>
</dbReference>
<dbReference type="CDD" id="cd03301">
    <property type="entry name" value="ABC_MalK_N"/>
    <property type="match status" value="1"/>
</dbReference>
<dbReference type="InterPro" id="IPR008995">
    <property type="entry name" value="Mo/tungstate-bd_C_term_dom"/>
</dbReference>
<keyword evidence="9" id="KW-1185">Reference proteome</keyword>
<dbReference type="PANTHER" id="PTHR43875">
    <property type="entry name" value="MALTODEXTRIN IMPORT ATP-BINDING PROTEIN MSMX"/>
    <property type="match status" value="1"/>
</dbReference>
<dbReference type="SUPFAM" id="SSF52540">
    <property type="entry name" value="P-loop containing nucleoside triphosphate hydrolases"/>
    <property type="match status" value="1"/>
</dbReference>
<dbReference type="InterPro" id="IPR027417">
    <property type="entry name" value="P-loop_NTPase"/>
</dbReference>
<comment type="caution">
    <text evidence="8">The sequence shown here is derived from an EMBL/GenBank/DDBJ whole genome shotgun (WGS) entry which is preliminary data.</text>
</comment>
<evidence type="ECO:0000256" key="3">
    <source>
        <dbReference type="ARBA" id="ARBA00022741"/>
    </source>
</evidence>
<keyword evidence="1" id="KW-0813">Transport</keyword>
<accession>A0A8J7YWH8</accession>
<proteinExistence type="predicted"/>
<feature type="domain" description="ABC transporter" evidence="7">
    <location>
        <begin position="5"/>
        <end position="236"/>
    </location>
</feature>
<dbReference type="AlphaFoldDB" id="A0A8J7YWH8"/>
<dbReference type="Pfam" id="PF00005">
    <property type="entry name" value="ABC_tran"/>
    <property type="match status" value="1"/>
</dbReference>